<proteinExistence type="predicted"/>
<dbReference type="Gene3D" id="1.10.150.320">
    <property type="entry name" value="Photosystem II 12 kDa extrinsic protein"/>
    <property type="match status" value="1"/>
</dbReference>
<dbReference type="PROSITE" id="PS51257">
    <property type="entry name" value="PROKAR_LIPOPROTEIN"/>
    <property type="match status" value="1"/>
</dbReference>
<dbReference type="InterPro" id="IPR010994">
    <property type="entry name" value="RuvA_2-like"/>
</dbReference>
<sequence length="215" mass="23541">MSMIHMRLALSFFFFPLAALLISGCSPKIEDTPAYQQACEGSPLRTIERRSQALEEGYEIHPHYDCISKESYIAVREQQARWAAANTPEALAKRAAEREQLRFEEQRQASLDAERLQSDRPAFAPRFVLRPVDVNSASVAELASVPTVGDGAAEQIVSQRQVRPFDDWADLVGRVVEMSAAQTVFSASTCGLTVNGLSMPGAPMAPPEAASLCAR</sequence>
<gene>
    <name evidence="1" type="ORF">DBO85_01340</name>
</gene>
<dbReference type="EMBL" id="QASN01000002">
    <property type="protein sequence ID" value="PTU76317.1"/>
    <property type="molecule type" value="Genomic_DNA"/>
</dbReference>
<evidence type="ECO:0000313" key="2">
    <source>
        <dbReference type="Proteomes" id="UP000244064"/>
    </source>
</evidence>
<comment type="caution">
    <text evidence="1">The sequence shown here is derived from an EMBL/GenBank/DDBJ whole genome shotgun (WGS) entry which is preliminary data.</text>
</comment>
<dbReference type="AlphaFoldDB" id="A0A2T5PF27"/>
<reference evidence="1 2" key="1">
    <citation type="submission" date="2018-04" db="EMBL/GenBank/DDBJ databases">
        <title>Pseudomonas sp. nov., isolated from mangrove soil.</title>
        <authorList>
            <person name="Chen C."/>
        </authorList>
    </citation>
    <scope>NUCLEOTIDE SEQUENCE [LARGE SCALE GENOMIC DNA]</scope>
    <source>
        <strain evidence="1 2">TC-11</strain>
    </source>
</reference>
<dbReference type="Proteomes" id="UP000244064">
    <property type="component" value="Unassembled WGS sequence"/>
</dbReference>
<protein>
    <submittedName>
        <fullName evidence="1">Uncharacterized protein</fullName>
    </submittedName>
</protein>
<dbReference type="SUPFAM" id="SSF47781">
    <property type="entry name" value="RuvA domain 2-like"/>
    <property type="match status" value="1"/>
</dbReference>
<keyword evidence="2" id="KW-1185">Reference proteome</keyword>
<evidence type="ECO:0000313" key="1">
    <source>
        <dbReference type="EMBL" id="PTU76317.1"/>
    </source>
</evidence>
<organism evidence="1 2">
    <name type="scientific">Pseudomonas mangrovi</name>
    <dbReference type="NCBI Taxonomy" id="2161748"/>
    <lineage>
        <taxon>Bacteria</taxon>
        <taxon>Pseudomonadati</taxon>
        <taxon>Pseudomonadota</taxon>
        <taxon>Gammaproteobacteria</taxon>
        <taxon>Pseudomonadales</taxon>
        <taxon>Pseudomonadaceae</taxon>
        <taxon>Pseudomonas</taxon>
    </lineage>
</organism>
<name>A0A2T5PF27_9PSED</name>
<dbReference type="Pfam" id="PF12836">
    <property type="entry name" value="HHH_3"/>
    <property type="match status" value="1"/>
</dbReference>
<accession>A0A2T5PF27</accession>